<evidence type="ECO:0000313" key="6">
    <source>
        <dbReference type="Proteomes" id="UP000306477"/>
    </source>
</evidence>
<evidence type="ECO:0000256" key="2">
    <source>
        <dbReference type="ARBA" id="ARBA00022695"/>
    </source>
</evidence>
<dbReference type="PANTHER" id="PTHR43584:SF5">
    <property type="entry name" value="PROTEIN LICC"/>
    <property type="match status" value="1"/>
</dbReference>
<keyword evidence="1" id="KW-0808">Transferase</keyword>
<gene>
    <name evidence="5" type="ORF">E1I69_15370</name>
</gene>
<evidence type="ECO:0000259" key="4">
    <source>
        <dbReference type="Pfam" id="PF01636"/>
    </source>
</evidence>
<proteinExistence type="predicted"/>
<comment type="caution">
    <text evidence="5">The sequence shown here is derived from an EMBL/GenBank/DDBJ whole genome shotgun (WGS) entry which is preliminary data.</text>
</comment>
<dbReference type="InterPro" id="IPR011009">
    <property type="entry name" value="Kinase-like_dom_sf"/>
</dbReference>
<evidence type="ECO:0000313" key="5">
    <source>
        <dbReference type="EMBL" id="THE11340.1"/>
    </source>
</evidence>
<dbReference type="AlphaFoldDB" id="A0A4S3PP25"/>
<dbReference type="CDD" id="cd05151">
    <property type="entry name" value="ChoK-like"/>
    <property type="match status" value="1"/>
</dbReference>
<accession>A0A4S3PP25</accession>
<dbReference type="PIRSF" id="PIRSF037383">
    <property type="entry name" value="LicCA"/>
    <property type="match status" value="1"/>
</dbReference>
<dbReference type="Gene3D" id="1.10.10.10">
    <property type="entry name" value="Winged helix-like DNA-binding domain superfamily/Winged helix DNA-binding domain"/>
    <property type="match status" value="1"/>
</dbReference>
<dbReference type="Pfam" id="PF01636">
    <property type="entry name" value="APH"/>
    <property type="match status" value="1"/>
</dbReference>
<dbReference type="InterPro" id="IPR029044">
    <property type="entry name" value="Nucleotide-diphossugar_trans"/>
</dbReference>
<dbReference type="InterPro" id="IPR005835">
    <property type="entry name" value="NTP_transferase_dom"/>
</dbReference>
<dbReference type="Gene3D" id="3.90.550.10">
    <property type="entry name" value="Spore Coat Polysaccharide Biosynthesis Protein SpsA, Chain A"/>
    <property type="match status" value="1"/>
</dbReference>
<dbReference type="PANTHER" id="PTHR43584">
    <property type="entry name" value="NUCLEOTIDYL TRANSFERASE"/>
    <property type="match status" value="1"/>
</dbReference>
<dbReference type="SUPFAM" id="SSF53448">
    <property type="entry name" value="Nucleotide-diphospho-sugar transferases"/>
    <property type="match status" value="1"/>
</dbReference>
<sequence length="599" mass="70155">MNVEKFKILRECNRTENVTQRDISRLCNISLGKTNKLFQSLLEEGLLIKENNGYVLTKNAHKLLEEYRVDNAIVMAAGFGSRFVPLTYETPKGLLEVFGERMIERQIKQLLEASITDITIVVGYLKEKFEYLVDKYGVKLIYNEEYDTKNNLATLYHVRHLLKNTYILSSDNFMTKNLYNTYEFESWYSAVKSEGETGEWCLFTDKKDRITNIEIGGTNAWHMYGPAFFNKEFSDKLVPLLEQAYFQPGTEDFYWEHILKDNLTELKMTINRQEPGVVYEFESLEELRDFDSTYREQSKNEVMSLLSFIFKVREDQIKNIKPIKIGMTNRSFLFEIDTKKYICRIPGEGTEKLINRAEEYQSIQAAMELNITENIIYIDPKSGIKISEFESDARNVDIHNEEEAKKWIGILKQLHESNIAVPHNFSLEKLILFYEEICKEKDAILFEDYSLVRARMGELLSIVKNMDKPKAFCHIDAHVDNFLVLPNGDMKLVDWEYAGMADPLIDLAMIYIYGQYDENQLEKILSYYFGEGGPTQEERLRIYIYVALGGLLWSLWALYKQSLGVKFGDYTLNMYRYSKKYYKKSMDLMGEMNYGFAKK</sequence>
<protein>
    <submittedName>
        <fullName evidence="5">Winged helix-turn-helix transcriptional regulator</fullName>
    </submittedName>
</protein>
<evidence type="ECO:0000259" key="3">
    <source>
        <dbReference type="Pfam" id="PF00483"/>
    </source>
</evidence>
<evidence type="ECO:0000256" key="1">
    <source>
        <dbReference type="ARBA" id="ARBA00022679"/>
    </source>
</evidence>
<dbReference type="InterPro" id="IPR036388">
    <property type="entry name" value="WH-like_DNA-bd_sf"/>
</dbReference>
<dbReference type="GO" id="GO:0016779">
    <property type="term" value="F:nucleotidyltransferase activity"/>
    <property type="evidence" value="ECO:0007669"/>
    <property type="project" value="UniProtKB-KW"/>
</dbReference>
<dbReference type="InterPro" id="IPR036390">
    <property type="entry name" value="WH_DNA-bd_sf"/>
</dbReference>
<keyword evidence="2" id="KW-0548">Nucleotidyltransferase</keyword>
<dbReference type="Proteomes" id="UP000306477">
    <property type="component" value="Unassembled WGS sequence"/>
</dbReference>
<dbReference type="CDD" id="cd02523">
    <property type="entry name" value="PC_cytidylyltransferase"/>
    <property type="match status" value="1"/>
</dbReference>
<dbReference type="Gene3D" id="3.90.1200.10">
    <property type="match status" value="1"/>
</dbReference>
<keyword evidence="6" id="KW-1185">Reference proteome</keyword>
<feature type="domain" description="Nucleotidyl transferase" evidence="3">
    <location>
        <begin position="72"/>
        <end position="183"/>
    </location>
</feature>
<dbReference type="EMBL" id="SLUB01000030">
    <property type="protein sequence ID" value="THE11340.1"/>
    <property type="molecule type" value="Genomic_DNA"/>
</dbReference>
<dbReference type="Gene3D" id="3.30.200.20">
    <property type="entry name" value="Phosphorylase Kinase, domain 1"/>
    <property type="match status" value="1"/>
</dbReference>
<dbReference type="SUPFAM" id="SSF56112">
    <property type="entry name" value="Protein kinase-like (PK-like)"/>
    <property type="match status" value="1"/>
</dbReference>
<reference evidence="5 6" key="1">
    <citation type="journal article" date="2019" name="Indoor Air">
        <title>Impacts of indoor surface finishes on bacterial viability.</title>
        <authorList>
            <person name="Hu J."/>
            <person name="Maamar S.B."/>
            <person name="Glawe A.J."/>
            <person name="Gottel N."/>
            <person name="Gilbert J.A."/>
            <person name="Hartmann E.M."/>
        </authorList>
    </citation>
    <scope>NUCLEOTIDE SEQUENCE [LARGE SCALE GENOMIC DNA]</scope>
    <source>
        <strain evidence="5 6">AF060A6</strain>
    </source>
</reference>
<dbReference type="InterPro" id="IPR050065">
    <property type="entry name" value="GlmU-like"/>
</dbReference>
<dbReference type="Pfam" id="PF00483">
    <property type="entry name" value="NTP_transferase"/>
    <property type="match status" value="1"/>
</dbReference>
<dbReference type="InterPro" id="IPR017190">
    <property type="entry name" value="Bifunc_CCT/choline_kinase"/>
</dbReference>
<feature type="domain" description="Aminoglycoside phosphotransferase" evidence="4">
    <location>
        <begin position="320"/>
        <end position="532"/>
    </location>
</feature>
<dbReference type="OrthoDB" id="9803871at2"/>
<dbReference type="InterPro" id="IPR002575">
    <property type="entry name" value="Aminoglycoside_PTrfase"/>
</dbReference>
<name>A0A4S3PP25_9BACI</name>
<dbReference type="SUPFAM" id="SSF46785">
    <property type="entry name" value="Winged helix' DNA-binding domain"/>
    <property type="match status" value="1"/>
</dbReference>
<organism evidence="5 6">
    <name type="scientific">Bacillus timonensis</name>
    <dbReference type="NCBI Taxonomy" id="1033734"/>
    <lineage>
        <taxon>Bacteria</taxon>
        <taxon>Bacillati</taxon>
        <taxon>Bacillota</taxon>
        <taxon>Bacilli</taxon>
        <taxon>Bacillales</taxon>
        <taxon>Bacillaceae</taxon>
        <taxon>Bacillus</taxon>
    </lineage>
</organism>